<evidence type="ECO:0000259" key="1">
    <source>
        <dbReference type="SMART" id="SM01344"/>
    </source>
</evidence>
<evidence type="ECO:0000313" key="2">
    <source>
        <dbReference type="EMBL" id="KAJ3051098.1"/>
    </source>
</evidence>
<dbReference type="InterPro" id="IPR046803">
    <property type="entry name" value="DNAPKcs_CC1-2"/>
</dbReference>
<dbReference type="EMBL" id="JADGJD010000435">
    <property type="protein sequence ID" value="KAJ3051098.1"/>
    <property type="molecule type" value="Genomic_DNA"/>
</dbReference>
<sequence>MLRLAVDVEKITRDLFRQLVMQLIHWFTKNSRGENPDSMALLNACMEAAASSAGPLRDFGAECTAEFLKYSIKHLSAKSLEENPLNVKSLLKRVYQFCQDAGSAKRVGAALIVNRIYKILREEESLVDQFSLELLRNLLDSLLLAEGDHPALGSGNLTKVAIEHISKIIKKKSDLFMAAKATRRWFEEGRKADLGSLVDWLFEQFGRVEVGYTHQCMILFIEFSSEFTTPRTWLSRKLAADSDYLISNLESARFQETPNGSLAASESRTWLMHYVAALEGYSFLCDCGAMEQWTIWENKNSKMIDLIDFFFKTFANVSVGGANTVLTPTEVVRLNTLRSTAIVKSFLSVQLALSKQGKGRSKVSAIDGILGTEFFGSIASCVFRPAAVGFDMDSEEVKQHLPERLKTLLRLLWENMAAEQKKVLLKALGKEYWGSGLDIAAADAKAEESMDYTVYAHAVGGLALLEDVSMFDAFIDATVQGKNYRHKLFSSLKGLAGATEPSNVLVAEKLLGLCLKDANLVGKVWEELLSIGDAKKNEDGLRFYHKFSETIHVYVATHFPSFVQATLQHSRQAVVLSIVQGVFEYLIANKLRKQQECLSFMKDFTTEAIFLRNLAKQIDTLHGRQAVLQLWRKIFQFDRRILQNSGNSDLNSILTSTFVLLLRRGDNLSAKNEALDMVPWCLTDQKAASEIEELLSDIVINYFPMSVTDLVEGTTQFNDYVTAIRKFLNTITISPNTTLPIVRSLVGHICRDADHRFANHMKKAIESVVPRMDKAYIAELDQYCFKFLQNDMYPMEVRRNLATQVLLPMLNAMQPAYVRDIFVREIATIMKGLQEPASGKMKELKDQLIKKATYFDLLRMCYDRLPLGEVHSATAAIVVAFHGPNATGKELSTAIMKIGAAAKNERVPPEEPKELAPLRLIYHQTAYITLASVINTTQKDKKDFYNTLTRAYLFKENPAKGEYQWSNLIDVNDDIRLRSEFQSELERPMLKIRMEEYRTRSALTAPEQTGRRAIQYLSSMYLADSSLSASIGFLGAGSLANTDGEDVKVPKEVGSSLGGGSLLDDLGLGSALSQTIRSESEQGTLDLDFFNQNPCMPSLMEVMGILHGMDPNPQAGSRVDDMPPWMQEVYRKMTEADLHINVRLFLAKLLINQPRVFLPFAEAWWQPLAQLIADSDLFSEGCINYFVQDLAVLLLVWIEPSEHADSGRTPLRPPATYENKKLVYDMLRTLSKNAHHQTKSVINNNRKIIEGFVENWKDLVIPPTEVIYGYLAGQPVEKTKVLTGLYLTSTMAVNGIAPYNETVVGSLTLGEAAFNQSLVNHLTNRYKDVYGPCAEVIGQLLQAYDSRIDDSREELESLVQTQLSALGALQALAPDQERFVYILNRMSVAFPRIVGLRAKELLFLLPRLIGPAKAFCLEALASRADHIEHLFEDLAAKNLLGILEYRDDDCQTYALVNLFTIASSLTWKQVSTFLETAIRTFASHPSARCRQAFYTLIIRLHAKDAQTPEGGKDAAMTQLLKVALLRGLGDADEDIRRGLFEYVHRDTGFAAANVFSKMETIVSAFYAPEAEESFLGYGAYFLLEATKDSPTYLANLFESGLPDARFADNAMDIDISWANVASMQPLFAVTQDSGQVVRHP</sequence>
<name>A0AAD5SD74_9FUNG</name>
<dbReference type="InterPro" id="IPR012582">
    <property type="entry name" value="DNAPKcs_CC3"/>
</dbReference>
<dbReference type="SUPFAM" id="SSF48371">
    <property type="entry name" value="ARM repeat"/>
    <property type="match status" value="1"/>
</dbReference>
<proteinExistence type="predicted"/>
<dbReference type="GO" id="GO:0006303">
    <property type="term" value="P:double-strand break repair via nonhomologous end joining"/>
    <property type="evidence" value="ECO:0007669"/>
    <property type="project" value="InterPro"/>
</dbReference>
<accession>A0AAD5SD74</accession>
<comment type="caution">
    <text evidence="2">The sequence shown here is derived from an EMBL/GenBank/DDBJ whole genome shotgun (WGS) entry which is preliminary data.</text>
</comment>
<keyword evidence="3" id="KW-1185">Reference proteome</keyword>
<gene>
    <name evidence="2" type="ORF">HK097_007923</name>
</gene>
<dbReference type="GO" id="GO:0005634">
    <property type="term" value="C:nucleus"/>
    <property type="evidence" value="ECO:0007669"/>
    <property type="project" value="InterPro"/>
</dbReference>
<protein>
    <recommendedName>
        <fullName evidence="1">DNA-dependent protein kinase catalytic subunit CC3 domain-containing protein</fullName>
    </recommendedName>
</protein>
<reference evidence="2" key="1">
    <citation type="submission" date="2020-05" db="EMBL/GenBank/DDBJ databases">
        <title>Phylogenomic resolution of chytrid fungi.</title>
        <authorList>
            <person name="Stajich J.E."/>
            <person name="Amses K."/>
            <person name="Simmons R."/>
            <person name="Seto K."/>
            <person name="Myers J."/>
            <person name="Bonds A."/>
            <person name="Quandt C.A."/>
            <person name="Barry K."/>
            <person name="Liu P."/>
            <person name="Grigoriev I."/>
            <person name="Longcore J.E."/>
            <person name="James T.Y."/>
        </authorList>
    </citation>
    <scope>NUCLEOTIDE SEQUENCE</scope>
    <source>
        <strain evidence="2">JEL0318</strain>
    </source>
</reference>
<dbReference type="SMART" id="SM01344">
    <property type="entry name" value="NUC194"/>
    <property type="match status" value="1"/>
</dbReference>
<dbReference type="InterPro" id="IPR045581">
    <property type="entry name" value="DNAPKcs_CC5"/>
</dbReference>
<dbReference type="InterPro" id="IPR016024">
    <property type="entry name" value="ARM-type_fold"/>
</dbReference>
<evidence type="ECO:0000313" key="3">
    <source>
        <dbReference type="Proteomes" id="UP001212841"/>
    </source>
</evidence>
<dbReference type="Pfam" id="PF19704">
    <property type="entry name" value="DNAPKcs_CC5"/>
    <property type="match status" value="1"/>
</dbReference>
<dbReference type="Pfam" id="PF20502">
    <property type="entry name" value="DNAPKcs_CC1-2"/>
    <property type="match status" value="1"/>
</dbReference>
<organism evidence="2 3">
    <name type="scientific">Rhizophlyctis rosea</name>
    <dbReference type="NCBI Taxonomy" id="64517"/>
    <lineage>
        <taxon>Eukaryota</taxon>
        <taxon>Fungi</taxon>
        <taxon>Fungi incertae sedis</taxon>
        <taxon>Chytridiomycota</taxon>
        <taxon>Chytridiomycota incertae sedis</taxon>
        <taxon>Chytridiomycetes</taxon>
        <taxon>Rhizophlyctidales</taxon>
        <taxon>Rhizophlyctidaceae</taxon>
        <taxon>Rhizophlyctis</taxon>
    </lineage>
</organism>
<dbReference type="Pfam" id="PF08163">
    <property type="entry name" value="DNAPKcs_CC3"/>
    <property type="match status" value="1"/>
</dbReference>
<feature type="domain" description="DNA-dependent protein kinase catalytic subunit CC3" evidence="1">
    <location>
        <begin position="795"/>
        <end position="1211"/>
    </location>
</feature>
<dbReference type="Proteomes" id="UP001212841">
    <property type="component" value="Unassembled WGS sequence"/>
</dbReference>